<keyword evidence="8" id="KW-0472">Membrane</keyword>
<organism evidence="10 11">
    <name type="scientific">Actinoallomurus iriomotensis</name>
    <dbReference type="NCBI Taxonomy" id="478107"/>
    <lineage>
        <taxon>Bacteria</taxon>
        <taxon>Bacillati</taxon>
        <taxon>Actinomycetota</taxon>
        <taxon>Actinomycetes</taxon>
        <taxon>Streptosporangiales</taxon>
        <taxon>Thermomonosporaceae</taxon>
        <taxon>Actinoallomurus</taxon>
    </lineage>
</organism>
<dbReference type="InterPro" id="IPR000719">
    <property type="entry name" value="Prot_kinase_dom"/>
</dbReference>
<evidence type="ECO:0000259" key="9">
    <source>
        <dbReference type="PROSITE" id="PS50011"/>
    </source>
</evidence>
<sequence>MNTGVGAVLAGRYHILGQLGRGGMGAVWQARDVDLDRLVAIKELRLPEHVAAEERRVWYARMEREARAAARLRHPGIVTVYERVLGDDGRPWIVMELIQGGSLQDLLREQGRLPVPQAAAIGGQVLAALSAAHERGIVHRDIKPANVLLEGDRAVLTDFGIAALDGDATLTHTGTLLGTPAFMAPEQVRGDRATPRSDLWSLGATLYAAVEGHPPFSGPTHGSVFIAIATENPAPPVHAGPLTEVLAGLLRKNPAERLTADAVRGLLTSITDEERPPSRPDATPALAPPQGTVPRPAAGPQPPTPWSPPVRTLVRRPGRTRTAAVALAAGLALVAAVTAGGWMAWSSDSGHHAGRAGRSARATATSAPREMTLSTGDKCIFDLAFAPDGKSLASAGEDGTIRLWDVATGCQTATLLNEPGDEKFHVLFSPDRRTLVTDGERNGELRLWDVATRRVIATLTDPDGASVDSLAFSPDGGTLAVGADIIPTIGDPGTRLIRFWDMRDRRVTATVSGMKYAMDTLAFTPDGGTLAYPDNKTVRLMDVATRRVTANLTGHDDFVRSVAFSPDGKLLASASDDHTIRLWNMSTHRSDAVITGSEGGSIAFSPDGTTLAARGGDDTKVVRLWNVESGDLDASFTGHTDTIYPVAFSPDGRTLATGANDGTIRLWKVS</sequence>
<protein>
    <recommendedName>
        <fullName evidence="9">Protein kinase domain-containing protein</fullName>
    </recommendedName>
</protein>
<feature type="compositionally biased region" description="Low complexity" evidence="7">
    <location>
        <begin position="356"/>
        <end position="367"/>
    </location>
</feature>
<feature type="region of interest" description="Disordered" evidence="7">
    <location>
        <begin position="349"/>
        <end position="369"/>
    </location>
</feature>
<dbReference type="EMBL" id="BSTJ01000001">
    <property type="protein sequence ID" value="GLY72566.1"/>
    <property type="molecule type" value="Genomic_DNA"/>
</dbReference>
<keyword evidence="3 6" id="KW-0547">Nucleotide-binding</keyword>
<dbReference type="InterPro" id="IPR019775">
    <property type="entry name" value="WD40_repeat_CS"/>
</dbReference>
<dbReference type="SUPFAM" id="SSF56112">
    <property type="entry name" value="Protein kinase-like (PK-like)"/>
    <property type="match status" value="1"/>
</dbReference>
<evidence type="ECO:0000256" key="6">
    <source>
        <dbReference type="PROSITE-ProRule" id="PRU10141"/>
    </source>
</evidence>
<keyword evidence="8" id="KW-1133">Transmembrane helix</keyword>
<dbReference type="PROSITE" id="PS50294">
    <property type="entry name" value="WD_REPEATS_REGION"/>
    <property type="match status" value="3"/>
</dbReference>
<dbReference type="Proteomes" id="UP001165135">
    <property type="component" value="Unassembled WGS sequence"/>
</dbReference>
<dbReference type="Gene3D" id="1.10.510.10">
    <property type="entry name" value="Transferase(Phosphotransferase) domain 1"/>
    <property type="match status" value="1"/>
</dbReference>
<dbReference type="GO" id="GO:0004672">
    <property type="term" value="F:protein kinase activity"/>
    <property type="evidence" value="ECO:0007669"/>
    <property type="project" value="InterPro"/>
</dbReference>
<keyword evidence="1 5" id="KW-0853">WD repeat</keyword>
<accession>A0A9W6RB24</accession>
<dbReference type="InterPro" id="IPR020472">
    <property type="entry name" value="WD40_PAC1"/>
</dbReference>
<dbReference type="Pfam" id="PF00069">
    <property type="entry name" value="Pkinase"/>
    <property type="match status" value="1"/>
</dbReference>
<evidence type="ECO:0000256" key="2">
    <source>
        <dbReference type="ARBA" id="ARBA00022737"/>
    </source>
</evidence>
<evidence type="ECO:0000313" key="11">
    <source>
        <dbReference type="Proteomes" id="UP001165135"/>
    </source>
</evidence>
<dbReference type="CDD" id="cd00200">
    <property type="entry name" value="WD40"/>
    <property type="match status" value="1"/>
</dbReference>
<dbReference type="Pfam" id="PF00400">
    <property type="entry name" value="WD40"/>
    <property type="match status" value="4"/>
</dbReference>
<dbReference type="InterPro" id="IPR011009">
    <property type="entry name" value="Kinase-like_dom_sf"/>
</dbReference>
<dbReference type="GO" id="GO:0005524">
    <property type="term" value="F:ATP binding"/>
    <property type="evidence" value="ECO:0007669"/>
    <property type="project" value="UniProtKB-UniRule"/>
</dbReference>
<feature type="binding site" evidence="6">
    <location>
        <position position="42"/>
    </location>
    <ligand>
        <name>ATP</name>
        <dbReference type="ChEBI" id="CHEBI:30616"/>
    </ligand>
</feature>
<feature type="compositionally biased region" description="Pro residues" evidence="7">
    <location>
        <begin position="297"/>
        <end position="308"/>
    </location>
</feature>
<keyword evidence="4 6" id="KW-0067">ATP-binding</keyword>
<dbReference type="InterPro" id="IPR008271">
    <property type="entry name" value="Ser/Thr_kinase_AS"/>
</dbReference>
<dbReference type="RefSeq" id="WP_285617631.1">
    <property type="nucleotide sequence ID" value="NZ_BSTJ01000001.1"/>
</dbReference>
<proteinExistence type="predicted"/>
<keyword evidence="8" id="KW-0812">Transmembrane</keyword>
<dbReference type="PANTHER" id="PTHR19879:SF9">
    <property type="entry name" value="TRANSCRIPTION INITIATION FACTOR TFIID SUBUNIT 5"/>
    <property type="match status" value="1"/>
</dbReference>
<dbReference type="PROSITE" id="PS00108">
    <property type="entry name" value="PROTEIN_KINASE_ST"/>
    <property type="match status" value="1"/>
</dbReference>
<feature type="region of interest" description="Disordered" evidence="7">
    <location>
        <begin position="268"/>
        <end position="311"/>
    </location>
</feature>
<dbReference type="InterPro" id="IPR017441">
    <property type="entry name" value="Protein_kinase_ATP_BS"/>
</dbReference>
<gene>
    <name evidence="10" type="ORF">Airi01_008330</name>
</gene>
<dbReference type="PRINTS" id="PR00320">
    <property type="entry name" value="GPROTEINBRPT"/>
</dbReference>
<evidence type="ECO:0000256" key="5">
    <source>
        <dbReference type="PROSITE-ProRule" id="PRU00221"/>
    </source>
</evidence>
<dbReference type="PROSITE" id="PS50082">
    <property type="entry name" value="WD_REPEATS_2"/>
    <property type="match status" value="3"/>
</dbReference>
<dbReference type="InterPro" id="IPR015943">
    <property type="entry name" value="WD40/YVTN_repeat-like_dom_sf"/>
</dbReference>
<keyword evidence="2" id="KW-0677">Repeat</keyword>
<dbReference type="AlphaFoldDB" id="A0A9W6RB24"/>
<dbReference type="SMART" id="SM00320">
    <property type="entry name" value="WD40"/>
    <property type="match status" value="7"/>
</dbReference>
<feature type="transmembrane region" description="Helical" evidence="8">
    <location>
        <begin position="323"/>
        <end position="345"/>
    </location>
</feature>
<dbReference type="InterPro" id="IPR011047">
    <property type="entry name" value="Quinoprotein_ADH-like_sf"/>
</dbReference>
<dbReference type="PROSITE" id="PS50011">
    <property type="entry name" value="PROTEIN_KINASE_DOM"/>
    <property type="match status" value="1"/>
</dbReference>
<dbReference type="SMART" id="SM00220">
    <property type="entry name" value="S_TKc"/>
    <property type="match status" value="1"/>
</dbReference>
<evidence type="ECO:0000256" key="7">
    <source>
        <dbReference type="SAM" id="MobiDB-lite"/>
    </source>
</evidence>
<reference evidence="10" key="1">
    <citation type="submission" date="2023-03" db="EMBL/GenBank/DDBJ databases">
        <title>Actinoallomurus iriomotensis NBRC 103681.</title>
        <authorList>
            <person name="Ichikawa N."/>
            <person name="Sato H."/>
            <person name="Tonouchi N."/>
        </authorList>
    </citation>
    <scope>NUCLEOTIDE SEQUENCE</scope>
    <source>
        <strain evidence="10">NBRC 103681</strain>
    </source>
</reference>
<dbReference type="InterPro" id="IPR001680">
    <property type="entry name" value="WD40_rpt"/>
</dbReference>
<evidence type="ECO:0000256" key="1">
    <source>
        <dbReference type="ARBA" id="ARBA00022574"/>
    </source>
</evidence>
<dbReference type="CDD" id="cd14014">
    <property type="entry name" value="STKc_PknB_like"/>
    <property type="match status" value="1"/>
</dbReference>
<feature type="domain" description="Protein kinase" evidence="9">
    <location>
        <begin position="13"/>
        <end position="267"/>
    </location>
</feature>
<comment type="caution">
    <text evidence="10">The sequence shown here is derived from an EMBL/GenBank/DDBJ whole genome shotgun (WGS) entry which is preliminary data.</text>
</comment>
<evidence type="ECO:0000313" key="10">
    <source>
        <dbReference type="EMBL" id="GLY72566.1"/>
    </source>
</evidence>
<dbReference type="PROSITE" id="PS00678">
    <property type="entry name" value="WD_REPEATS_1"/>
    <property type="match status" value="2"/>
</dbReference>
<feature type="repeat" description="WD" evidence="5">
    <location>
        <begin position="552"/>
        <end position="593"/>
    </location>
</feature>
<evidence type="ECO:0000256" key="4">
    <source>
        <dbReference type="ARBA" id="ARBA00022840"/>
    </source>
</evidence>
<dbReference type="Gene3D" id="3.30.200.20">
    <property type="entry name" value="Phosphorylase Kinase, domain 1"/>
    <property type="match status" value="1"/>
</dbReference>
<evidence type="ECO:0000256" key="8">
    <source>
        <dbReference type="SAM" id="Phobius"/>
    </source>
</evidence>
<evidence type="ECO:0000256" key="3">
    <source>
        <dbReference type="ARBA" id="ARBA00022741"/>
    </source>
</evidence>
<feature type="repeat" description="WD" evidence="5">
    <location>
        <begin position="636"/>
        <end position="670"/>
    </location>
</feature>
<dbReference type="PROSITE" id="PS00107">
    <property type="entry name" value="PROTEIN_KINASE_ATP"/>
    <property type="match status" value="1"/>
</dbReference>
<name>A0A9W6RB24_9ACTN</name>
<feature type="repeat" description="WD" evidence="5">
    <location>
        <begin position="373"/>
        <end position="414"/>
    </location>
</feature>
<dbReference type="Gene3D" id="2.130.10.10">
    <property type="entry name" value="YVTN repeat-like/Quinoprotein amine dehydrogenase"/>
    <property type="match status" value="3"/>
</dbReference>
<dbReference type="SUPFAM" id="SSF50998">
    <property type="entry name" value="Quinoprotein alcohol dehydrogenase-like"/>
    <property type="match status" value="1"/>
</dbReference>
<dbReference type="PANTHER" id="PTHR19879">
    <property type="entry name" value="TRANSCRIPTION INITIATION FACTOR TFIID"/>
    <property type="match status" value="1"/>
</dbReference>